<keyword evidence="3" id="KW-0413">Isomerase</keyword>
<organism evidence="4 5">
    <name type="scientific">Alsobacter soli</name>
    <dbReference type="NCBI Taxonomy" id="2109933"/>
    <lineage>
        <taxon>Bacteria</taxon>
        <taxon>Pseudomonadati</taxon>
        <taxon>Pseudomonadota</taxon>
        <taxon>Alphaproteobacteria</taxon>
        <taxon>Hyphomicrobiales</taxon>
        <taxon>Alsobacteraceae</taxon>
        <taxon>Alsobacter</taxon>
    </lineage>
</organism>
<dbReference type="AlphaFoldDB" id="A0A2T1HPL5"/>
<dbReference type="OrthoDB" id="9797151at2"/>
<dbReference type="InterPro" id="IPR001753">
    <property type="entry name" value="Enoyl-CoA_hydra/iso"/>
</dbReference>
<dbReference type="GO" id="GO:0004165">
    <property type="term" value="F:delta(3)-delta(2)-enoyl-CoA isomerase activity"/>
    <property type="evidence" value="ECO:0007669"/>
    <property type="project" value="UniProtKB-ARBA"/>
</dbReference>
<keyword evidence="2" id="KW-0576">Peroxisome</keyword>
<proteinExistence type="predicted"/>
<reference evidence="5" key="1">
    <citation type="submission" date="2018-03" db="EMBL/GenBank/DDBJ databases">
        <authorList>
            <person name="Sun L."/>
            <person name="Liu H."/>
            <person name="Chen W."/>
            <person name="Huang K."/>
            <person name="Liu W."/>
            <person name="Gao X."/>
        </authorList>
    </citation>
    <scope>NUCLEOTIDE SEQUENCE [LARGE SCALE GENOMIC DNA]</scope>
    <source>
        <strain evidence="5">SH9</strain>
    </source>
</reference>
<evidence type="ECO:0000256" key="1">
    <source>
        <dbReference type="ARBA" id="ARBA00004275"/>
    </source>
</evidence>
<dbReference type="CDD" id="cd06558">
    <property type="entry name" value="crotonase-like"/>
    <property type="match status" value="1"/>
</dbReference>
<comment type="subcellular location">
    <subcellularLocation>
        <location evidence="1">Peroxisome</location>
    </subcellularLocation>
</comment>
<dbReference type="Pfam" id="PF00378">
    <property type="entry name" value="ECH_1"/>
    <property type="match status" value="1"/>
</dbReference>
<dbReference type="SUPFAM" id="SSF52096">
    <property type="entry name" value="ClpP/crotonase"/>
    <property type="match status" value="1"/>
</dbReference>
<protein>
    <submittedName>
        <fullName evidence="4">Enoyl-CoA hydratase</fullName>
    </submittedName>
</protein>
<dbReference type="InterPro" id="IPR051053">
    <property type="entry name" value="ECH/Chromodomain_protein"/>
</dbReference>
<dbReference type="RefSeq" id="WP_106338755.1">
    <property type="nucleotide sequence ID" value="NZ_PVZS01000025.1"/>
</dbReference>
<dbReference type="InterPro" id="IPR029045">
    <property type="entry name" value="ClpP/crotonase-like_dom_sf"/>
</dbReference>
<accession>A0A2T1HPL5</accession>
<dbReference type="Gene3D" id="3.90.226.10">
    <property type="entry name" value="2-enoyl-CoA Hydratase, Chain A, domain 1"/>
    <property type="match status" value="1"/>
</dbReference>
<dbReference type="Proteomes" id="UP000239772">
    <property type="component" value="Unassembled WGS sequence"/>
</dbReference>
<evidence type="ECO:0000313" key="5">
    <source>
        <dbReference type="Proteomes" id="UP000239772"/>
    </source>
</evidence>
<name>A0A2T1HPL5_9HYPH</name>
<evidence type="ECO:0000313" key="4">
    <source>
        <dbReference type="EMBL" id="PSC03459.1"/>
    </source>
</evidence>
<keyword evidence="5" id="KW-1185">Reference proteome</keyword>
<dbReference type="PANTHER" id="PTHR43684">
    <property type="match status" value="1"/>
</dbReference>
<comment type="caution">
    <text evidence="4">The sequence shown here is derived from an EMBL/GenBank/DDBJ whole genome shotgun (WGS) entry which is preliminary data.</text>
</comment>
<gene>
    <name evidence="4" type="ORF">SLNSH_18920</name>
</gene>
<evidence type="ECO:0000256" key="3">
    <source>
        <dbReference type="ARBA" id="ARBA00023235"/>
    </source>
</evidence>
<dbReference type="PANTHER" id="PTHR43684:SF1">
    <property type="entry name" value="ENOYL-COA DELTA ISOMERASE 2"/>
    <property type="match status" value="1"/>
</dbReference>
<sequence length="249" mass="26118">MSDPIQRSTPAPGLLQLTIHRPERRNALNEAAYEGLIAALNHAAADEGVKVVVLTGAEMCFTAGNDIADFMSRADGPADHAAIRFLRAIAGFDKPVVAAVEGFAIGIGTTMLLHCDLAYAGRSARFKLPFVPLGICAEGASTLLLPLVAGAKRASELLLLGEEFSGSDAARDGLVNEAVEDGQALPRALERARALAALPAASVLATKALLRKARGPAVLATIEAEAAEFDRLRRLPETQARFAAFVGKK</sequence>
<dbReference type="EMBL" id="PVZS01000025">
    <property type="protein sequence ID" value="PSC03459.1"/>
    <property type="molecule type" value="Genomic_DNA"/>
</dbReference>
<evidence type="ECO:0000256" key="2">
    <source>
        <dbReference type="ARBA" id="ARBA00023140"/>
    </source>
</evidence>